<evidence type="ECO:0008006" key="4">
    <source>
        <dbReference type="Google" id="ProtNLM"/>
    </source>
</evidence>
<comment type="caution">
    <text evidence="2">The sequence shown here is derived from an EMBL/GenBank/DDBJ whole genome shotgun (WGS) entry which is preliminary data.</text>
</comment>
<protein>
    <recommendedName>
        <fullName evidence="4">Fungal N-terminal domain-containing protein</fullName>
    </recommendedName>
</protein>
<evidence type="ECO:0000313" key="3">
    <source>
        <dbReference type="Proteomes" id="UP001148299"/>
    </source>
</evidence>
<dbReference type="EMBL" id="JAPZBR010000008">
    <property type="protein sequence ID" value="KAJ5341446.1"/>
    <property type="molecule type" value="Genomic_DNA"/>
</dbReference>
<dbReference type="AlphaFoldDB" id="A0A9W9QNL6"/>
<evidence type="ECO:0000313" key="2">
    <source>
        <dbReference type="EMBL" id="KAJ5341446.1"/>
    </source>
</evidence>
<gene>
    <name evidence="2" type="ORF">N7541_010570</name>
</gene>
<organism evidence="2 3">
    <name type="scientific">Penicillium brevicompactum</name>
    <dbReference type="NCBI Taxonomy" id="5074"/>
    <lineage>
        <taxon>Eukaryota</taxon>
        <taxon>Fungi</taxon>
        <taxon>Dikarya</taxon>
        <taxon>Ascomycota</taxon>
        <taxon>Pezizomycotina</taxon>
        <taxon>Eurotiomycetes</taxon>
        <taxon>Eurotiomycetidae</taxon>
        <taxon>Eurotiales</taxon>
        <taxon>Aspergillaceae</taxon>
        <taxon>Penicillium</taxon>
    </lineage>
</organism>
<name>A0A9W9QNL6_PENBR</name>
<accession>A0A9W9QNL6</accession>
<keyword evidence="3" id="KW-1185">Reference proteome</keyword>
<proteinExistence type="predicted"/>
<reference evidence="2" key="1">
    <citation type="submission" date="2022-12" db="EMBL/GenBank/DDBJ databases">
        <authorList>
            <person name="Petersen C."/>
        </authorList>
    </citation>
    <scope>NUCLEOTIDE SEQUENCE</scope>
    <source>
        <strain evidence="2">IBT 35675</strain>
    </source>
</reference>
<keyword evidence="1" id="KW-0175">Coiled coil</keyword>
<feature type="coiled-coil region" evidence="1">
    <location>
        <begin position="32"/>
        <end position="59"/>
    </location>
</feature>
<dbReference type="Proteomes" id="UP001148299">
    <property type="component" value="Unassembled WGS sequence"/>
</dbReference>
<sequence>MSDPLSVASSAVGSISLGLVVCGEIVDYGRAYRDYDEDIRNITAKAESLNETLEDLKDVIKLTQTFQPRTALRLSNKVFGIKEHITRLKSVLKRYGPGDPVEGFARKARNQVKKSVYHFRKDVLREMAADLDSLQNTLQTALLVYSWKQNAQVLQEMKQMAMLITRDNGKIPPSLLRDCCGKSQQHRFDMTSDSDDLSEGQLIKRTQARTTKRISSHSRWLGYAIGISFNMTTGAGGFSICPTLDVNTVIFPDNPGYDRFNQLLCSIYAKGNFDDDFEALQSSIADSRLDPSRTLLHLKIGWPGHWKAKIVLLFEVFRLI</sequence>
<evidence type="ECO:0000256" key="1">
    <source>
        <dbReference type="SAM" id="Coils"/>
    </source>
</evidence>
<reference evidence="2" key="2">
    <citation type="journal article" date="2023" name="IMA Fungus">
        <title>Comparative genomic study of the Penicillium genus elucidates a diverse pangenome and 15 lateral gene transfer events.</title>
        <authorList>
            <person name="Petersen C."/>
            <person name="Sorensen T."/>
            <person name="Nielsen M.R."/>
            <person name="Sondergaard T.E."/>
            <person name="Sorensen J.L."/>
            <person name="Fitzpatrick D.A."/>
            <person name="Frisvad J.C."/>
            <person name="Nielsen K.L."/>
        </authorList>
    </citation>
    <scope>NUCLEOTIDE SEQUENCE</scope>
    <source>
        <strain evidence="2">IBT 35675</strain>
    </source>
</reference>